<evidence type="ECO:0000256" key="2">
    <source>
        <dbReference type="ARBA" id="ARBA00022692"/>
    </source>
</evidence>
<dbReference type="InterPro" id="IPR052165">
    <property type="entry name" value="Membrane_assoc_protease"/>
</dbReference>
<evidence type="ECO:0000256" key="5">
    <source>
        <dbReference type="SAM" id="Phobius"/>
    </source>
</evidence>
<reference evidence="7" key="1">
    <citation type="submission" date="2019-04" db="EMBL/GenBank/DDBJ databases">
        <title>Evolution of Biomass-Degrading Anaerobic Consortia Revealed by Metagenomics.</title>
        <authorList>
            <person name="Peng X."/>
        </authorList>
    </citation>
    <scope>NUCLEOTIDE SEQUENCE</scope>
    <source>
        <strain evidence="7">SIG13</strain>
    </source>
</reference>
<feature type="domain" description="NfeD-like C-terminal" evidence="6">
    <location>
        <begin position="81"/>
        <end position="135"/>
    </location>
</feature>
<dbReference type="SUPFAM" id="SSF141322">
    <property type="entry name" value="NfeD domain-like"/>
    <property type="match status" value="1"/>
</dbReference>
<evidence type="ECO:0000313" key="7">
    <source>
        <dbReference type="EMBL" id="MBE6511129.1"/>
    </source>
</evidence>
<feature type="transmembrane region" description="Helical" evidence="5">
    <location>
        <begin position="45"/>
        <end position="62"/>
    </location>
</feature>
<dbReference type="PANTHER" id="PTHR33507">
    <property type="entry name" value="INNER MEMBRANE PROTEIN YBBJ"/>
    <property type="match status" value="1"/>
</dbReference>
<gene>
    <name evidence="7" type="ORF">E7Z74_07725</name>
</gene>
<dbReference type="EMBL" id="SUTF01000009">
    <property type="protein sequence ID" value="MBE6511129.1"/>
    <property type="molecule type" value="Genomic_DNA"/>
</dbReference>
<dbReference type="InterPro" id="IPR012340">
    <property type="entry name" value="NA-bd_OB-fold"/>
</dbReference>
<dbReference type="Proteomes" id="UP000713479">
    <property type="component" value="Unassembled WGS sequence"/>
</dbReference>
<dbReference type="Gene3D" id="2.40.50.140">
    <property type="entry name" value="Nucleic acid-binding proteins"/>
    <property type="match status" value="1"/>
</dbReference>
<feature type="transmembrane region" description="Helical" evidence="5">
    <location>
        <begin position="7"/>
        <end position="33"/>
    </location>
</feature>
<evidence type="ECO:0000256" key="4">
    <source>
        <dbReference type="ARBA" id="ARBA00023136"/>
    </source>
</evidence>
<evidence type="ECO:0000313" key="8">
    <source>
        <dbReference type="Proteomes" id="UP000713479"/>
    </source>
</evidence>
<keyword evidence="3 5" id="KW-1133">Transmembrane helix</keyword>
<proteinExistence type="predicted"/>
<comment type="caution">
    <text evidence="7">The sequence shown here is derived from an EMBL/GenBank/DDBJ whole genome shotgun (WGS) entry which is preliminary data.</text>
</comment>
<name>A0A8T3VU48_9EURY</name>
<evidence type="ECO:0000256" key="1">
    <source>
        <dbReference type="ARBA" id="ARBA00004141"/>
    </source>
</evidence>
<evidence type="ECO:0000256" key="3">
    <source>
        <dbReference type="ARBA" id="ARBA00022989"/>
    </source>
</evidence>
<dbReference type="AlphaFoldDB" id="A0A8T3VU48"/>
<dbReference type="Pfam" id="PF01957">
    <property type="entry name" value="NfeD"/>
    <property type="match status" value="1"/>
</dbReference>
<keyword evidence="2 5" id="KW-0812">Transmembrane</keyword>
<keyword evidence="4 5" id="KW-0472">Membrane</keyword>
<protein>
    <submittedName>
        <fullName evidence="7">NfeD family protein</fullName>
    </submittedName>
</protein>
<organism evidence="7 8">
    <name type="scientific">Methanobrevibacter millerae</name>
    <dbReference type="NCBI Taxonomy" id="230361"/>
    <lineage>
        <taxon>Archaea</taxon>
        <taxon>Methanobacteriati</taxon>
        <taxon>Methanobacteriota</taxon>
        <taxon>Methanomada group</taxon>
        <taxon>Methanobacteria</taxon>
        <taxon>Methanobacteriales</taxon>
        <taxon>Methanobacteriaceae</taxon>
        <taxon>Methanobrevibacter</taxon>
    </lineage>
</organism>
<comment type="subcellular location">
    <subcellularLocation>
        <location evidence="1">Membrane</location>
        <topology evidence="1">Multi-pass membrane protein</topology>
    </subcellularLocation>
</comment>
<accession>A0A8T3VU48</accession>
<dbReference type="GO" id="GO:0005886">
    <property type="term" value="C:plasma membrane"/>
    <property type="evidence" value="ECO:0007669"/>
    <property type="project" value="TreeGrafter"/>
</dbReference>
<dbReference type="InterPro" id="IPR002810">
    <property type="entry name" value="NfeD-like_C"/>
</dbReference>
<dbReference type="PANTHER" id="PTHR33507:SF3">
    <property type="entry name" value="INNER MEMBRANE PROTEIN YBBJ"/>
    <property type="match status" value="1"/>
</dbReference>
<evidence type="ECO:0000259" key="6">
    <source>
        <dbReference type="Pfam" id="PF01957"/>
    </source>
</evidence>
<sequence>MDILIWVFIAILFIIFELTTNTFVLLWFGISALVSAALNYLGFDIYIQFAVFIILSLVLIFLTRKFAIKVTEEPTKKATSERLIGMKATVIKKLSANEAIVEVRGEKWSAIIPEDANVDDVVKITSIDSIKLVTEKID</sequence>